<evidence type="ECO:0000256" key="1">
    <source>
        <dbReference type="SAM" id="Phobius"/>
    </source>
</evidence>
<keyword evidence="1" id="KW-0812">Transmembrane</keyword>
<keyword evidence="1" id="KW-1133">Transmembrane helix</keyword>
<feature type="transmembrane region" description="Helical" evidence="1">
    <location>
        <begin position="17"/>
        <end position="38"/>
    </location>
</feature>
<dbReference type="Proteomes" id="UP000797356">
    <property type="component" value="Chromosome 4"/>
</dbReference>
<dbReference type="EMBL" id="CM017875">
    <property type="protein sequence ID" value="KAG1338511.1"/>
    <property type="molecule type" value="Genomic_DNA"/>
</dbReference>
<protein>
    <submittedName>
        <fullName evidence="2">Uncharacterized protein</fullName>
    </submittedName>
</protein>
<comment type="caution">
    <text evidence="2">The sequence shown here is derived from an EMBL/GenBank/DDBJ whole genome shotgun (WGS) entry which is preliminary data.</text>
</comment>
<organism evidence="2 3">
    <name type="scientific">Cocos nucifera</name>
    <name type="common">Coconut palm</name>
    <dbReference type="NCBI Taxonomy" id="13894"/>
    <lineage>
        <taxon>Eukaryota</taxon>
        <taxon>Viridiplantae</taxon>
        <taxon>Streptophyta</taxon>
        <taxon>Embryophyta</taxon>
        <taxon>Tracheophyta</taxon>
        <taxon>Spermatophyta</taxon>
        <taxon>Magnoliopsida</taxon>
        <taxon>Liliopsida</taxon>
        <taxon>Arecaceae</taxon>
        <taxon>Arecoideae</taxon>
        <taxon>Cocoseae</taxon>
        <taxon>Attaleinae</taxon>
        <taxon>Cocos</taxon>
    </lineage>
</organism>
<evidence type="ECO:0000313" key="2">
    <source>
        <dbReference type="EMBL" id="KAG1338511.1"/>
    </source>
</evidence>
<reference evidence="2" key="1">
    <citation type="journal article" date="2017" name="Gigascience">
        <title>The genome draft of coconut (Cocos nucifera).</title>
        <authorList>
            <person name="Xiao Y."/>
            <person name="Xu P."/>
            <person name="Fan H."/>
            <person name="Baudouin L."/>
            <person name="Xia W."/>
            <person name="Bocs S."/>
            <person name="Xu J."/>
            <person name="Li Q."/>
            <person name="Guo A."/>
            <person name="Zhou L."/>
            <person name="Li J."/>
            <person name="Wu Y."/>
            <person name="Ma Z."/>
            <person name="Armero A."/>
            <person name="Issali A.E."/>
            <person name="Liu N."/>
            <person name="Peng M."/>
            <person name="Yang Y."/>
        </authorList>
    </citation>
    <scope>NUCLEOTIDE SEQUENCE</scope>
    <source>
        <tissue evidence="2">Spear leaf of Hainan Tall coconut</tissue>
    </source>
</reference>
<proteinExistence type="predicted"/>
<accession>A0A8K0N0F7</accession>
<keyword evidence="3" id="KW-1185">Reference proteome</keyword>
<sequence length="94" mass="10487">MNGVDMSIFVGNAGNNLFAFIGNILFSFVTFTSLFFLFHHAQHILGDGLKGLGDPMDFNHSKLSYKRSLRPVSPLPTMSILIRSISSSRRFSTF</sequence>
<evidence type="ECO:0000313" key="3">
    <source>
        <dbReference type="Proteomes" id="UP000797356"/>
    </source>
</evidence>
<name>A0A8K0N0F7_COCNU</name>
<gene>
    <name evidence="2" type="ORF">COCNU_04G008170</name>
</gene>
<reference evidence="2" key="2">
    <citation type="submission" date="2019-07" db="EMBL/GenBank/DDBJ databases">
        <authorList>
            <person name="Yang Y."/>
            <person name="Bocs S."/>
            <person name="Baudouin L."/>
        </authorList>
    </citation>
    <scope>NUCLEOTIDE SEQUENCE</scope>
    <source>
        <tissue evidence="2">Spear leaf of Hainan Tall coconut</tissue>
    </source>
</reference>
<dbReference type="AlphaFoldDB" id="A0A8K0N0F7"/>
<keyword evidence="1" id="KW-0472">Membrane</keyword>